<evidence type="ECO:0000256" key="1">
    <source>
        <dbReference type="SAM" id="Coils"/>
    </source>
</evidence>
<evidence type="ECO:0000313" key="4">
    <source>
        <dbReference type="RefSeq" id="XP_022299017.1"/>
    </source>
</evidence>
<name>A0A8B8B8G7_CRAVI</name>
<dbReference type="RefSeq" id="XP_022299020.1">
    <property type="nucleotide sequence ID" value="XM_022443312.1"/>
</dbReference>
<evidence type="ECO:0000313" key="6">
    <source>
        <dbReference type="RefSeq" id="XP_022299019.1"/>
    </source>
</evidence>
<feature type="compositionally biased region" description="Polar residues" evidence="2">
    <location>
        <begin position="376"/>
        <end position="396"/>
    </location>
</feature>
<evidence type="ECO:0000313" key="5">
    <source>
        <dbReference type="RefSeq" id="XP_022299018.1"/>
    </source>
</evidence>
<sequence length="2132" mass="246618">MMKKKVHPKGKLTMPTLKKGCSTVVVVKKFIKEQRKKRKKRNVFTENQNTAANNPNSLSLGEFSNYVEKLNKEIDELENTTKREELKKDVTCTSNLHCTEEISTNNHCIPDDQCIIIPPKPSSEEISIYVYFKGKMTVVKLHSISPSESEMKKKITEQFCVPSELQLLLSRGKVLGPDCGHSLKAYENICVLIRGKGGMQYSNIDISPSSSEKDITIWLRNEVCLSEDIFKKYDSILSELDGLTLFDYNVENIKSFIKDTGIPIGTGRKILAFRDKKFNGISNGLIKLTSKEISEFVKETINTKDENAEQLIKGIVEREIDGYVFYSYKDENQFQEDFNDLNLKGMVFKKIILRRNKVFLTAFPIASSEDKEATVLASSQPKRAEHASSQSGQGAENSHWREICKMFSLTEIPKGDHMACQVKIIYSSWNNMNELEKKFLFILICQESEYTDKKQQNGLWKQISKNFHLWLNRLPADERTSFSESGQNGIYIYNKKKVQLSKSCHLAFVKDIKIDSLSSTIVPIILVSKSVFRHQCNGFVTCSSGNRKNPEKLHFSFQPSSEYFFFDPDDYAEGFKIEKYCNKQRAYTENDSKDNTATVDVIPKSDTYKMKEDSNSVEQKTLQLSKDAECNNSKVARSLSGQIKTEVPRNFKENSDYVKYHEGYIFSQPENDGTLFLRCFEFKSFFSSGNRAKETRLIKFQKEVLRFACGCLNTRKNGTIYFGIGDSVNDIDRKSYRHGEIVGFTISETENDSRASYTDILKDGIKRCFDSDTADYAEKCISNPIFIKVIVPKENFRYVMEVDVEPLSIICQNHHFKVNLGQIENFGGKSEKNKSYIFVRKGATTESIKKENEKHFIDYELPRFINERADFDQQKKLFVPRESLAKKLERLLTRDRLKFDKHLWPILVLGKPDEEQKSHEQLIENLYFMKTIHFAAVFDFDNFSEKDGLCSFYRNSERSVLCTEERFHEKAGNLQDLTNELDFSKTVWIFANGKDEGKPHVSRSEWHKTYSAGICDAVSFFNQSCVIPKGRAVIVVLLFSFEFDGLIDTFNEITRKFGWGPIVIISENKRIFDSFSETIQQEGKGSEKELDDVSIVGMPWAHVSSTIASMTGYIEKMNCLLPCSSGAPVKADSKFIDTLVGLRILSTKECENLKKEKYKEKAIEEEMQFYKGQKVTWWNFYFDSHVCKRNKYEDLNQRAHYLLSTACQENTNVIKLVIAHEPGAGATTVGHHLLWHLRCQYRCCVVEQYSKMTTQSILSLWKYEEDQGKTSPKPVVVLLDNIESSEMTILEFIRELEIAFRKNEKNIGMKCLALICQRHEKLKHDADRENVYYLKQELTDKEIVWFNIKYEELERTGRELGLEDFKPSHLISFMIMRKGFNQAYIKKTVKCLISDIYSSVNEYKLVKYLSLLTTYTRRGVNAHVPLQCCDEFMGGNPLFWERSMSSSLKALLIITDEEQSSGKRIRLSHSSFGEAILNETIDLENVHLADITRDFLNSPLFKNNTYGEKCLVDNTISMLIQRKKEEYDDGKNTKFSPLIENILKDSKDSYLTAAEVLELGFDNFKDSAIAQALARLHLQNQNFDIALEWVKEAAALSKPAGLSFIYHTHGFVLRADFKDSITKKTFCPANVPKYLDVILKSLDVFMHAQECCDTEMNTQKMMCLYEVIRTINEITKFLMRNIFYDMEKTEILKYLKDDTYIPDEILDIWARFHPRLKEMKLQAYNAFEVLEDNTCFATFFHSSDEVLINPGGRRKVNRFYQVFHNYGHEKELKSFSDVYGVKDPLDPVEGMDQSAKDSFHRERLLTLRGNSYMNIFNHIKYSRILSKKDAIFQNLSEIRGHVTKIESKTPNDLANQVCVNIALGILGWFKSEPEINIFKMCQQIISLHSGKVNLAHFFISMLLWPCDSRKQKQFFDFSVLETSLTYLKRHGKQPNQIQTVQFFLAKGKGLKSLCHRCQVPGFVRDDSGSNFDVKFWEDPETAETLTRLRGSFVKENWRDVVIYKDMHNNFIKISKIRGKDEEVVPGKEVTFYLGFSIAGPIAYNVTLECHKNQFQLFPHRSWNVSSKVEFYQKYSIEELRKLLLEINNLQEQRPDNLKERERELIQDEDFIKEALDRQEIDSEDADLSLFID</sequence>
<dbReference type="RefSeq" id="XP_022299021.1">
    <property type="nucleotide sequence ID" value="XM_022443313.1"/>
</dbReference>
<evidence type="ECO:0000313" key="3">
    <source>
        <dbReference type="Proteomes" id="UP000694844"/>
    </source>
</evidence>
<evidence type="ECO:0000313" key="8">
    <source>
        <dbReference type="RefSeq" id="XP_022299021.1"/>
    </source>
</evidence>
<evidence type="ECO:0000256" key="2">
    <source>
        <dbReference type="SAM" id="MobiDB-lite"/>
    </source>
</evidence>
<dbReference type="RefSeq" id="XP_022299018.1">
    <property type="nucleotide sequence ID" value="XM_022443310.1"/>
</dbReference>
<feature type="compositionally biased region" description="Polar residues" evidence="2">
    <location>
        <begin position="44"/>
        <end position="57"/>
    </location>
</feature>
<dbReference type="RefSeq" id="XP_022299019.1">
    <property type="nucleotide sequence ID" value="XM_022443311.1"/>
</dbReference>
<dbReference type="GO" id="GO:0005737">
    <property type="term" value="C:cytoplasm"/>
    <property type="evidence" value="ECO:0007669"/>
    <property type="project" value="TreeGrafter"/>
</dbReference>
<accession>A0A8B8B8G7</accession>
<protein>
    <submittedName>
        <fullName evidence="4 5">Sterile alpha motif domain-containing protein 9-like</fullName>
    </submittedName>
</protein>
<dbReference type="PANTHER" id="PTHR16155">
    <property type="entry name" value="DED DOMAIN-CONTAINING PROTEIN"/>
    <property type="match status" value="1"/>
</dbReference>
<dbReference type="RefSeq" id="XP_022299017.1">
    <property type="nucleotide sequence ID" value="XM_022443309.1"/>
</dbReference>
<feature type="coiled-coil region" evidence="1">
    <location>
        <begin position="60"/>
        <end position="87"/>
    </location>
</feature>
<organism evidence="3 6">
    <name type="scientific">Crassostrea virginica</name>
    <name type="common">Eastern oyster</name>
    <dbReference type="NCBI Taxonomy" id="6565"/>
    <lineage>
        <taxon>Eukaryota</taxon>
        <taxon>Metazoa</taxon>
        <taxon>Spiralia</taxon>
        <taxon>Lophotrochozoa</taxon>
        <taxon>Mollusca</taxon>
        <taxon>Bivalvia</taxon>
        <taxon>Autobranchia</taxon>
        <taxon>Pteriomorphia</taxon>
        <taxon>Ostreida</taxon>
        <taxon>Ostreoidea</taxon>
        <taxon>Ostreidae</taxon>
        <taxon>Crassostrea</taxon>
    </lineage>
</organism>
<proteinExistence type="predicted"/>
<feature type="region of interest" description="Disordered" evidence="2">
    <location>
        <begin position="37"/>
        <end position="57"/>
    </location>
</feature>
<keyword evidence="3" id="KW-1185">Reference proteome</keyword>
<dbReference type="PANTHER" id="PTHR16155:SF19">
    <property type="entry name" value="DED DOMAIN-CONTAINING PROTEIN"/>
    <property type="match status" value="1"/>
</dbReference>
<gene>
    <name evidence="4 5 6 7 8" type="primary">LOC111107907</name>
</gene>
<feature type="region of interest" description="Disordered" evidence="2">
    <location>
        <begin position="374"/>
        <end position="397"/>
    </location>
</feature>
<evidence type="ECO:0000313" key="7">
    <source>
        <dbReference type="RefSeq" id="XP_022299020.1"/>
    </source>
</evidence>
<dbReference type="KEGG" id="cvn:111107907"/>
<reference evidence="4 5" key="1">
    <citation type="submission" date="2025-04" db="UniProtKB">
        <authorList>
            <consortium name="RefSeq"/>
        </authorList>
    </citation>
    <scope>IDENTIFICATION</scope>
    <source>
        <tissue evidence="4 5">Whole sample</tissue>
    </source>
</reference>
<dbReference type="Proteomes" id="UP000694844">
    <property type="component" value="Chromosome 8"/>
</dbReference>
<dbReference type="GeneID" id="111107907"/>
<dbReference type="OrthoDB" id="6151882at2759"/>
<keyword evidence="1" id="KW-0175">Coiled coil</keyword>